<dbReference type="SUPFAM" id="SSF57701">
    <property type="entry name" value="Zn2/Cys6 DNA-binding domain"/>
    <property type="match status" value="1"/>
</dbReference>
<dbReference type="GO" id="GO:0006351">
    <property type="term" value="P:DNA-templated transcription"/>
    <property type="evidence" value="ECO:0007669"/>
    <property type="project" value="InterPro"/>
</dbReference>
<comment type="subcellular location">
    <subcellularLocation>
        <location evidence="1">Nucleus</location>
    </subcellularLocation>
</comment>
<protein>
    <recommendedName>
        <fullName evidence="8">Zn(2)-C6 fungal-type domain-containing protein</fullName>
    </recommendedName>
</protein>
<dbReference type="VEuPathDB" id="FungiDB:ASPVEDRAFT_372010"/>
<keyword evidence="4" id="KW-0238">DNA-binding</keyword>
<evidence type="ECO:0000313" key="9">
    <source>
        <dbReference type="EMBL" id="OJJ07640.1"/>
    </source>
</evidence>
<evidence type="ECO:0000259" key="8">
    <source>
        <dbReference type="PROSITE" id="PS50048"/>
    </source>
</evidence>
<dbReference type="PROSITE" id="PS50048">
    <property type="entry name" value="ZN2_CY6_FUNGAL_2"/>
    <property type="match status" value="1"/>
</dbReference>
<dbReference type="GO" id="GO:0005634">
    <property type="term" value="C:nucleus"/>
    <property type="evidence" value="ECO:0007669"/>
    <property type="project" value="UniProtKB-SubCell"/>
</dbReference>
<dbReference type="PANTHER" id="PTHR46910:SF37">
    <property type="entry name" value="ZN(II)2CYS6 TRANSCRIPTION FACTOR (EUROFUNG)"/>
    <property type="match status" value="1"/>
</dbReference>
<dbReference type="Gene3D" id="4.10.240.10">
    <property type="entry name" value="Zn(2)-C6 fungal-type DNA-binding domain"/>
    <property type="match status" value="1"/>
</dbReference>
<keyword evidence="5" id="KW-0804">Transcription</keyword>
<sequence>MMQSPVPGREPGSRRSTACDACFHRKIKCDSVKPRCNWCYHRQVDCTYDRHRSDGIVRKKTSAGKRRNLIDRIRHIDQLRAESRLGGPCPPDDPPPAEKQADTPRQSDGSSQIPGPIQLLPSPRIIHFAGWKIGNISPDRGSTPTLLPEGIQWIQSRTGTTVPFPTVHYAPWEKLKPPDNVSVVVRRTSTRRLELPPRPVLNRYLDAYLSSAIQALFPVIDSSLFSQTIDTAYLASESGAHHSSRACIFALLGLISGVDYPRAQCSAPTPPSIPRDDYILEAQRLLPSIICEGFNLDALQATVILAVLGVMTGELQNATHYVSISSRSIIAVGVNTMGDPVQESGLSTADSDDIRVRKHLRNLFWICYVLDKDISLRTGQSHSLRDEDCNLQLPVDYTKDLFPRMTYSTPLNSVEGPLFPIELNLSLIKSRIFTALYSYQGLQKSDAETIRLIRELDDEIERWRLSMPSELRPTLSYGKDAHTNPNKMTMYLVLVHLNYYFCVNIVHLAGSRCESWRSACSSPGMMDGLKSSLTMSVEASRSLLCFLKDAESSISTGSFWSLLFYPMSAVLTLFCNLLADPKASTAVDDAHLLVVAEHTTERVFLRQISEIDQAAHIQAITGFISSVRHIAQQAIKK</sequence>
<dbReference type="InterPro" id="IPR001138">
    <property type="entry name" value="Zn2Cys6_DnaBD"/>
</dbReference>
<feature type="domain" description="Zn(2)-C6 fungal-type" evidence="8">
    <location>
        <begin position="18"/>
        <end position="48"/>
    </location>
</feature>
<dbReference type="Proteomes" id="UP000184073">
    <property type="component" value="Unassembled WGS sequence"/>
</dbReference>
<dbReference type="GeneID" id="63726927"/>
<evidence type="ECO:0000313" key="10">
    <source>
        <dbReference type="Proteomes" id="UP000184073"/>
    </source>
</evidence>
<dbReference type="PANTHER" id="PTHR46910">
    <property type="entry name" value="TRANSCRIPTION FACTOR PDR1"/>
    <property type="match status" value="1"/>
</dbReference>
<dbReference type="EMBL" id="KV878137">
    <property type="protein sequence ID" value="OJJ07640.1"/>
    <property type="molecule type" value="Genomic_DNA"/>
</dbReference>
<evidence type="ECO:0000256" key="1">
    <source>
        <dbReference type="ARBA" id="ARBA00004123"/>
    </source>
</evidence>
<dbReference type="GO" id="GO:0000981">
    <property type="term" value="F:DNA-binding transcription factor activity, RNA polymerase II-specific"/>
    <property type="evidence" value="ECO:0007669"/>
    <property type="project" value="InterPro"/>
</dbReference>
<organism evidence="9 10">
    <name type="scientific">Aspergillus versicolor CBS 583.65</name>
    <dbReference type="NCBI Taxonomy" id="1036611"/>
    <lineage>
        <taxon>Eukaryota</taxon>
        <taxon>Fungi</taxon>
        <taxon>Dikarya</taxon>
        <taxon>Ascomycota</taxon>
        <taxon>Pezizomycotina</taxon>
        <taxon>Eurotiomycetes</taxon>
        <taxon>Eurotiomycetidae</taxon>
        <taxon>Eurotiales</taxon>
        <taxon>Aspergillaceae</taxon>
        <taxon>Aspergillus</taxon>
        <taxon>Aspergillus subgen. Nidulantes</taxon>
    </lineage>
</organism>
<evidence type="ECO:0000256" key="6">
    <source>
        <dbReference type="ARBA" id="ARBA00023242"/>
    </source>
</evidence>
<proteinExistence type="predicted"/>
<name>A0A1L9Q1K9_ASPVE</name>
<dbReference type="GO" id="GO:0003677">
    <property type="term" value="F:DNA binding"/>
    <property type="evidence" value="ECO:0007669"/>
    <property type="project" value="UniProtKB-KW"/>
</dbReference>
<evidence type="ECO:0000256" key="5">
    <source>
        <dbReference type="ARBA" id="ARBA00023163"/>
    </source>
</evidence>
<dbReference type="AlphaFoldDB" id="A0A1L9Q1K9"/>
<dbReference type="InterPro" id="IPR050987">
    <property type="entry name" value="AtrR-like"/>
</dbReference>
<evidence type="ECO:0000256" key="2">
    <source>
        <dbReference type="ARBA" id="ARBA00022723"/>
    </source>
</evidence>
<dbReference type="STRING" id="1036611.A0A1L9Q1K9"/>
<evidence type="ECO:0000256" key="3">
    <source>
        <dbReference type="ARBA" id="ARBA00023015"/>
    </source>
</evidence>
<dbReference type="RefSeq" id="XP_040673402.1">
    <property type="nucleotide sequence ID" value="XM_040811416.1"/>
</dbReference>
<dbReference type="Pfam" id="PF04082">
    <property type="entry name" value="Fungal_trans"/>
    <property type="match status" value="1"/>
</dbReference>
<evidence type="ECO:0000256" key="7">
    <source>
        <dbReference type="SAM" id="MobiDB-lite"/>
    </source>
</evidence>
<keyword evidence="10" id="KW-1185">Reference proteome</keyword>
<dbReference type="CDD" id="cd12148">
    <property type="entry name" value="fungal_TF_MHR"/>
    <property type="match status" value="1"/>
</dbReference>
<reference evidence="10" key="1">
    <citation type="journal article" date="2017" name="Genome Biol.">
        <title>Comparative genomics reveals high biological diversity and specific adaptations in the industrially and medically important fungal genus Aspergillus.</title>
        <authorList>
            <person name="de Vries R.P."/>
            <person name="Riley R."/>
            <person name="Wiebenga A."/>
            <person name="Aguilar-Osorio G."/>
            <person name="Amillis S."/>
            <person name="Uchima C.A."/>
            <person name="Anderluh G."/>
            <person name="Asadollahi M."/>
            <person name="Askin M."/>
            <person name="Barry K."/>
            <person name="Battaglia E."/>
            <person name="Bayram O."/>
            <person name="Benocci T."/>
            <person name="Braus-Stromeyer S.A."/>
            <person name="Caldana C."/>
            <person name="Canovas D."/>
            <person name="Cerqueira G.C."/>
            <person name="Chen F."/>
            <person name="Chen W."/>
            <person name="Choi C."/>
            <person name="Clum A."/>
            <person name="Dos Santos R.A."/>
            <person name="Damasio A.R."/>
            <person name="Diallinas G."/>
            <person name="Emri T."/>
            <person name="Fekete E."/>
            <person name="Flipphi M."/>
            <person name="Freyberg S."/>
            <person name="Gallo A."/>
            <person name="Gournas C."/>
            <person name="Habgood R."/>
            <person name="Hainaut M."/>
            <person name="Harispe M.L."/>
            <person name="Henrissat B."/>
            <person name="Hilden K.S."/>
            <person name="Hope R."/>
            <person name="Hossain A."/>
            <person name="Karabika E."/>
            <person name="Karaffa L."/>
            <person name="Karanyi Z."/>
            <person name="Krasevec N."/>
            <person name="Kuo A."/>
            <person name="Kusch H."/>
            <person name="LaButti K."/>
            <person name="Lagendijk E.L."/>
            <person name="Lapidus A."/>
            <person name="Levasseur A."/>
            <person name="Lindquist E."/>
            <person name="Lipzen A."/>
            <person name="Logrieco A.F."/>
            <person name="MacCabe A."/>
            <person name="Maekelae M.R."/>
            <person name="Malavazi I."/>
            <person name="Melin P."/>
            <person name="Meyer V."/>
            <person name="Mielnichuk N."/>
            <person name="Miskei M."/>
            <person name="Molnar A.P."/>
            <person name="Mule G."/>
            <person name="Ngan C.Y."/>
            <person name="Orejas M."/>
            <person name="Orosz E."/>
            <person name="Ouedraogo J.P."/>
            <person name="Overkamp K.M."/>
            <person name="Park H.-S."/>
            <person name="Perrone G."/>
            <person name="Piumi F."/>
            <person name="Punt P.J."/>
            <person name="Ram A.F."/>
            <person name="Ramon A."/>
            <person name="Rauscher S."/>
            <person name="Record E."/>
            <person name="Riano-Pachon D.M."/>
            <person name="Robert V."/>
            <person name="Roehrig J."/>
            <person name="Ruller R."/>
            <person name="Salamov A."/>
            <person name="Salih N.S."/>
            <person name="Samson R.A."/>
            <person name="Sandor E."/>
            <person name="Sanguinetti M."/>
            <person name="Schuetze T."/>
            <person name="Sepcic K."/>
            <person name="Shelest E."/>
            <person name="Sherlock G."/>
            <person name="Sophianopoulou V."/>
            <person name="Squina F.M."/>
            <person name="Sun H."/>
            <person name="Susca A."/>
            <person name="Todd R.B."/>
            <person name="Tsang A."/>
            <person name="Unkles S.E."/>
            <person name="van de Wiele N."/>
            <person name="van Rossen-Uffink D."/>
            <person name="Oliveira J.V."/>
            <person name="Vesth T.C."/>
            <person name="Visser J."/>
            <person name="Yu J.-H."/>
            <person name="Zhou M."/>
            <person name="Andersen M.R."/>
            <person name="Archer D.B."/>
            <person name="Baker S.E."/>
            <person name="Benoit I."/>
            <person name="Brakhage A.A."/>
            <person name="Braus G.H."/>
            <person name="Fischer R."/>
            <person name="Frisvad J.C."/>
            <person name="Goldman G.H."/>
            <person name="Houbraken J."/>
            <person name="Oakley B."/>
            <person name="Pocsi I."/>
            <person name="Scazzocchio C."/>
            <person name="Seiboth B."/>
            <person name="vanKuyk P.A."/>
            <person name="Wortman J."/>
            <person name="Dyer P.S."/>
            <person name="Grigoriev I.V."/>
        </authorList>
    </citation>
    <scope>NUCLEOTIDE SEQUENCE [LARGE SCALE GENOMIC DNA]</scope>
    <source>
        <strain evidence="10">CBS 583.65</strain>
    </source>
</reference>
<accession>A0A1L9Q1K9</accession>
<feature type="region of interest" description="Disordered" evidence="7">
    <location>
        <begin position="80"/>
        <end position="118"/>
    </location>
</feature>
<evidence type="ECO:0000256" key="4">
    <source>
        <dbReference type="ARBA" id="ARBA00023125"/>
    </source>
</evidence>
<dbReference type="SMART" id="SM00906">
    <property type="entry name" value="Fungal_trans"/>
    <property type="match status" value="1"/>
</dbReference>
<feature type="compositionally biased region" description="Polar residues" evidence="7">
    <location>
        <begin position="103"/>
        <end position="113"/>
    </location>
</feature>
<dbReference type="Pfam" id="PF00172">
    <property type="entry name" value="Zn_clus"/>
    <property type="match status" value="1"/>
</dbReference>
<dbReference type="SMART" id="SM00066">
    <property type="entry name" value="GAL4"/>
    <property type="match status" value="1"/>
</dbReference>
<keyword evidence="3" id="KW-0805">Transcription regulation</keyword>
<dbReference type="CDD" id="cd00067">
    <property type="entry name" value="GAL4"/>
    <property type="match status" value="1"/>
</dbReference>
<dbReference type="GO" id="GO:0008270">
    <property type="term" value="F:zinc ion binding"/>
    <property type="evidence" value="ECO:0007669"/>
    <property type="project" value="InterPro"/>
</dbReference>
<keyword evidence="6" id="KW-0539">Nucleus</keyword>
<dbReference type="InterPro" id="IPR036864">
    <property type="entry name" value="Zn2-C6_fun-type_DNA-bd_sf"/>
</dbReference>
<dbReference type="OrthoDB" id="9993796at2759"/>
<gene>
    <name evidence="9" type="ORF">ASPVEDRAFT_372010</name>
</gene>
<keyword evidence="2" id="KW-0479">Metal-binding</keyword>
<dbReference type="InterPro" id="IPR007219">
    <property type="entry name" value="XnlR_reg_dom"/>
</dbReference>